<sequence>MEQEEAAAIVEPYATFLQILHEESISFLILPEATVDILLGRPWLEEHNPHIRWSTEDGKTYWYFKC</sequence>
<evidence type="ECO:0000313" key="2">
    <source>
        <dbReference type="Proteomes" id="UP000290572"/>
    </source>
</evidence>
<dbReference type="EMBL" id="QBIY01012993">
    <property type="protein sequence ID" value="RXN13228.1"/>
    <property type="molecule type" value="Genomic_DNA"/>
</dbReference>
<keyword evidence="2" id="KW-1185">Reference proteome</keyword>
<name>A0A498LXE9_LABRO</name>
<dbReference type="Proteomes" id="UP000290572">
    <property type="component" value="Unassembled WGS sequence"/>
</dbReference>
<accession>A0A498LXE9</accession>
<comment type="caution">
    <text evidence="1">The sequence shown here is derived from an EMBL/GenBank/DDBJ whole genome shotgun (WGS) entry which is preliminary data.</text>
</comment>
<proteinExistence type="predicted"/>
<gene>
    <name evidence="1" type="ORF">ROHU_009813</name>
</gene>
<dbReference type="Gene3D" id="2.40.70.10">
    <property type="entry name" value="Acid Proteases"/>
    <property type="match status" value="1"/>
</dbReference>
<evidence type="ECO:0000313" key="1">
    <source>
        <dbReference type="EMBL" id="RXN13228.1"/>
    </source>
</evidence>
<dbReference type="AlphaFoldDB" id="A0A498LXE9"/>
<protein>
    <submittedName>
        <fullName evidence="1">H ACA ribonucleo complex non-core subunit NAF1</fullName>
    </submittedName>
</protein>
<reference evidence="1 2" key="1">
    <citation type="submission" date="2018-03" db="EMBL/GenBank/DDBJ databases">
        <title>Draft genome sequence of Rohu Carp (Labeo rohita).</title>
        <authorList>
            <person name="Das P."/>
            <person name="Kushwaha B."/>
            <person name="Joshi C.G."/>
            <person name="Kumar D."/>
            <person name="Nagpure N.S."/>
            <person name="Sahoo L."/>
            <person name="Das S.P."/>
            <person name="Bit A."/>
            <person name="Patnaik S."/>
            <person name="Meher P.K."/>
            <person name="Jayasankar P."/>
            <person name="Koringa P.G."/>
            <person name="Patel N.V."/>
            <person name="Hinsu A.T."/>
            <person name="Kumar R."/>
            <person name="Pandey M."/>
            <person name="Agarwal S."/>
            <person name="Srivastava S."/>
            <person name="Singh M."/>
            <person name="Iquebal M.A."/>
            <person name="Jaiswal S."/>
            <person name="Angadi U.B."/>
            <person name="Kumar N."/>
            <person name="Raza M."/>
            <person name="Shah T.M."/>
            <person name="Rai A."/>
            <person name="Jena J.K."/>
        </authorList>
    </citation>
    <scope>NUCLEOTIDE SEQUENCE [LARGE SCALE GENOMIC DNA]</scope>
    <source>
        <strain evidence="1">DASCIFA01</strain>
        <tissue evidence="1">Testis</tissue>
    </source>
</reference>
<dbReference type="InterPro" id="IPR021109">
    <property type="entry name" value="Peptidase_aspartic_dom_sf"/>
</dbReference>
<organism evidence="1 2">
    <name type="scientific">Labeo rohita</name>
    <name type="common">Indian major carp</name>
    <name type="synonym">Cyprinus rohita</name>
    <dbReference type="NCBI Taxonomy" id="84645"/>
    <lineage>
        <taxon>Eukaryota</taxon>
        <taxon>Metazoa</taxon>
        <taxon>Chordata</taxon>
        <taxon>Craniata</taxon>
        <taxon>Vertebrata</taxon>
        <taxon>Euteleostomi</taxon>
        <taxon>Actinopterygii</taxon>
        <taxon>Neopterygii</taxon>
        <taxon>Teleostei</taxon>
        <taxon>Ostariophysi</taxon>
        <taxon>Cypriniformes</taxon>
        <taxon>Cyprinidae</taxon>
        <taxon>Labeoninae</taxon>
        <taxon>Labeonini</taxon>
        <taxon>Labeo</taxon>
    </lineage>
</organism>